<feature type="domain" description="RNA polymerase sigma factor 70 region 4 type 2" evidence="8">
    <location>
        <begin position="117"/>
        <end position="168"/>
    </location>
</feature>
<organism evidence="9 10">
    <name type="scientific">Cupriavidus basilensis</name>
    <dbReference type="NCBI Taxonomy" id="68895"/>
    <lineage>
        <taxon>Bacteria</taxon>
        <taxon>Pseudomonadati</taxon>
        <taxon>Pseudomonadota</taxon>
        <taxon>Betaproteobacteria</taxon>
        <taxon>Burkholderiales</taxon>
        <taxon>Burkholderiaceae</taxon>
        <taxon>Cupriavidus</taxon>
    </lineage>
</organism>
<name>A0A0C4YCX1_9BURK</name>
<dbReference type="NCBIfam" id="TIGR02937">
    <property type="entry name" value="sigma70-ECF"/>
    <property type="match status" value="1"/>
</dbReference>
<dbReference type="SUPFAM" id="SSF88659">
    <property type="entry name" value="Sigma3 and sigma4 domains of RNA polymerase sigma factors"/>
    <property type="match status" value="1"/>
</dbReference>
<evidence type="ECO:0000256" key="5">
    <source>
        <dbReference type="ARBA" id="ARBA00023163"/>
    </source>
</evidence>
<dbReference type="InterPro" id="IPR014284">
    <property type="entry name" value="RNA_pol_sigma-70_dom"/>
</dbReference>
<gene>
    <name evidence="9" type="ORF">RR42_m3365</name>
</gene>
<evidence type="ECO:0000313" key="10">
    <source>
        <dbReference type="Proteomes" id="UP000031843"/>
    </source>
</evidence>
<dbReference type="Gene3D" id="1.10.10.10">
    <property type="entry name" value="Winged helix-like DNA-binding domain superfamily/Winged helix DNA-binding domain"/>
    <property type="match status" value="1"/>
</dbReference>
<evidence type="ECO:0000256" key="2">
    <source>
        <dbReference type="ARBA" id="ARBA00023015"/>
    </source>
</evidence>
<keyword evidence="4 6" id="KW-0238">DNA-binding</keyword>
<dbReference type="GO" id="GO:0003677">
    <property type="term" value="F:DNA binding"/>
    <property type="evidence" value="ECO:0007669"/>
    <property type="project" value="UniProtKB-KW"/>
</dbReference>
<dbReference type="InterPro" id="IPR013325">
    <property type="entry name" value="RNA_pol_sigma_r2"/>
</dbReference>
<dbReference type="Pfam" id="PF04542">
    <property type="entry name" value="Sigma70_r2"/>
    <property type="match status" value="1"/>
</dbReference>
<dbReference type="PANTHER" id="PTHR43133:SF25">
    <property type="entry name" value="RNA POLYMERASE SIGMA FACTOR RFAY-RELATED"/>
    <property type="match status" value="1"/>
</dbReference>
<feature type="domain" description="RNA polymerase sigma-70 region 2" evidence="7">
    <location>
        <begin position="17"/>
        <end position="78"/>
    </location>
</feature>
<dbReference type="Proteomes" id="UP000031843">
    <property type="component" value="Chromosome main"/>
</dbReference>
<keyword evidence="2 6" id="KW-0805">Transcription regulation</keyword>
<dbReference type="InterPro" id="IPR007627">
    <property type="entry name" value="RNA_pol_sigma70_r2"/>
</dbReference>
<sequence length="179" mass="20512">MADPDTAQRFETLLLPHMNSAFNVARWLTHNDQDAQDVVQEAYLRAFRFFGGFHGEDARAWLLSIVRNTFYTWHQQNRGHAAQTMMFEEDMDSLETSVADHDDSPEAMLIRSQNQKRVHKALRGLRLEYREVVVLRELEDLSYKEIAAIVGIPIGTVMSRLGRGRQQLAALLAPTDQEA</sequence>
<dbReference type="KEGG" id="cbw:RR42_m3365"/>
<dbReference type="CDD" id="cd06171">
    <property type="entry name" value="Sigma70_r4"/>
    <property type="match status" value="1"/>
</dbReference>
<proteinExistence type="inferred from homology"/>
<dbReference type="InterPro" id="IPR000838">
    <property type="entry name" value="RNA_pol_sigma70_ECF_CS"/>
</dbReference>
<evidence type="ECO:0000313" key="9">
    <source>
        <dbReference type="EMBL" id="AJG20733.1"/>
    </source>
</evidence>
<dbReference type="InterPro" id="IPR013324">
    <property type="entry name" value="RNA_pol_sigma_r3/r4-like"/>
</dbReference>
<dbReference type="GO" id="GO:0016987">
    <property type="term" value="F:sigma factor activity"/>
    <property type="evidence" value="ECO:0007669"/>
    <property type="project" value="UniProtKB-KW"/>
</dbReference>
<evidence type="ECO:0000259" key="8">
    <source>
        <dbReference type="Pfam" id="PF08281"/>
    </source>
</evidence>
<dbReference type="InterPro" id="IPR013249">
    <property type="entry name" value="RNA_pol_sigma70_r4_t2"/>
</dbReference>
<reference evidence="9 10" key="1">
    <citation type="journal article" date="2015" name="Genome Announc.">
        <title>Complete Genome Sequence of Cupriavidus basilensis 4G11, Isolated from the Oak Ridge Field Research Center Site.</title>
        <authorList>
            <person name="Ray J."/>
            <person name="Waters R.J."/>
            <person name="Skerker J.M."/>
            <person name="Kuehl J.V."/>
            <person name="Price M.N."/>
            <person name="Huang J."/>
            <person name="Chakraborty R."/>
            <person name="Arkin A.P."/>
            <person name="Deutschbauer A."/>
        </authorList>
    </citation>
    <scope>NUCLEOTIDE SEQUENCE [LARGE SCALE GENOMIC DNA]</scope>
    <source>
        <strain evidence="9">4G11</strain>
    </source>
</reference>
<dbReference type="AlphaFoldDB" id="A0A0C4YCX1"/>
<evidence type="ECO:0000259" key="7">
    <source>
        <dbReference type="Pfam" id="PF04542"/>
    </source>
</evidence>
<dbReference type="OrthoDB" id="9797134at2"/>
<dbReference type="PANTHER" id="PTHR43133">
    <property type="entry name" value="RNA POLYMERASE ECF-TYPE SIGMA FACTO"/>
    <property type="match status" value="1"/>
</dbReference>
<evidence type="ECO:0000256" key="1">
    <source>
        <dbReference type="ARBA" id="ARBA00010641"/>
    </source>
</evidence>
<dbReference type="Pfam" id="PF08281">
    <property type="entry name" value="Sigma70_r4_2"/>
    <property type="match status" value="1"/>
</dbReference>
<dbReference type="EMBL" id="CP010536">
    <property type="protein sequence ID" value="AJG20733.1"/>
    <property type="molecule type" value="Genomic_DNA"/>
</dbReference>
<comment type="similarity">
    <text evidence="1 6">Belongs to the sigma-70 factor family. ECF subfamily.</text>
</comment>
<protein>
    <recommendedName>
        <fullName evidence="6">RNA polymerase sigma factor</fullName>
    </recommendedName>
</protein>
<evidence type="ECO:0000256" key="3">
    <source>
        <dbReference type="ARBA" id="ARBA00023082"/>
    </source>
</evidence>
<evidence type="ECO:0000256" key="4">
    <source>
        <dbReference type="ARBA" id="ARBA00023125"/>
    </source>
</evidence>
<dbReference type="STRING" id="68895.RR42_m3365"/>
<evidence type="ECO:0000256" key="6">
    <source>
        <dbReference type="RuleBase" id="RU000716"/>
    </source>
</evidence>
<dbReference type="InterPro" id="IPR036388">
    <property type="entry name" value="WH-like_DNA-bd_sf"/>
</dbReference>
<dbReference type="RefSeq" id="WP_043349047.1">
    <property type="nucleotide sequence ID" value="NZ_CP010536.1"/>
</dbReference>
<keyword evidence="5 6" id="KW-0804">Transcription</keyword>
<dbReference type="InterPro" id="IPR039425">
    <property type="entry name" value="RNA_pol_sigma-70-like"/>
</dbReference>
<dbReference type="GO" id="GO:0006352">
    <property type="term" value="P:DNA-templated transcription initiation"/>
    <property type="evidence" value="ECO:0007669"/>
    <property type="project" value="InterPro"/>
</dbReference>
<dbReference type="SUPFAM" id="SSF88946">
    <property type="entry name" value="Sigma2 domain of RNA polymerase sigma factors"/>
    <property type="match status" value="1"/>
</dbReference>
<dbReference type="Gene3D" id="1.10.1740.10">
    <property type="match status" value="1"/>
</dbReference>
<accession>A0A0C4YCX1</accession>
<keyword evidence="3 6" id="KW-0731">Sigma factor</keyword>
<dbReference type="PROSITE" id="PS01063">
    <property type="entry name" value="SIGMA70_ECF"/>
    <property type="match status" value="1"/>
</dbReference>
<keyword evidence="10" id="KW-1185">Reference proteome</keyword>